<sequence>MDGTPIHMLTEVDKMITSSEHKRACLPPYCPDLNPIELFCSVARNKVKHGKFDDKENLKSRISDACDAVPIRHIKGSIQHSLSHFEGCLNKVYI</sequence>
<dbReference type="InterPro" id="IPR038717">
    <property type="entry name" value="Tc1-like_DDE_dom"/>
</dbReference>
<accession>A0A9P6Y4L9</accession>
<reference evidence="2" key="1">
    <citation type="journal article" date="2020" name="Microb. Genom.">
        <title>Genetic diversity of clinical and environmental Mucorales isolates obtained from an investigation of mucormycosis cases among solid organ transplant recipients.</title>
        <authorList>
            <person name="Nguyen M.H."/>
            <person name="Kaul D."/>
            <person name="Muto C."/>
            <person name="Cheng S.J."/>
            <person name="Richter R.A."/>
            <person name="Bruno V.M."/>
            <person name="Liu G."/>
            <person name="Beyhan S."/>
            <person name="Sundermann A.J."/>
            <person name="Mounaud S."/>
            <person name="Pasculle A.W."/>
            <person name="Nierman W.C."/>
            <person name="Driscoll E."/>
            <person name="Cumbie R."/>
            <person name="Clancy C.J."/>
            <person name="Dupont C.L."/>
        </authorList>
    </citation>
    <scope>NUCLEOTIDE SEQUENCE</scope>
    <source>
        <strain evidence="2">GL16</strain>
    </source>
</reference>
<gene>
    <name evidence="2" type="ORF">G6F51_009244</name>
</gene>
<name>A0A9P6Y4L9_RHIOR</name>
<evidence type="ECO:0000313" key="3">
    <source>
        <dbReference type="Proteomes" id="UP000717996"/>
    </source>
</evidence>
<feature type="domain" description="Tc1-like transposase DDE" evidence="1">
    <location>
        <begin position="1"/>
        <end position="59"/>
    </location>
</feature>
<dbReference type="AlphaFoldDB" id="A0A9P6Y4L9"/>
<evidence type="ECO:0000259" key="1">
    <source>
        <dbReference type="Pfam" id="PF13358"/>
    </source>
</evidence>
<dbReference type="OrthoDB" id="2266637at2759"/>
<dbReference type="GO" id="GO:0003676">
    <property type="term" value="F:nucleic acid binding"/>
    <property type="evidence" value="ECO:0007669"/>
    <property type="project" value="InterPro"/>
</dbReference>
<evidence type="ECO:0000313" key="2">
    <source>
        <dbReference type="EMBL" id="KAG1539267.1"/>
    </source>
</evidence>
<dbReference type="Pfam" id="PF13358">
    <property type="entry name" value="DDE_3"/>
    <property type="match status" value="1"/>
</dbReference>
<dbReference type="Gene3D" id="3.30.420.10">
    <property type="entry name" value="Ribonuclease H-like superfamily/Ribonuclease H"/>
    <property type="match status" value="1"/>
</dbReference>
<comment type="caution">
    <text evidence="2">The sequence shown here is derived from an EMBL/GenBank/DDBJ whole genome shotgun (WGS) entry which is preliminary data.</text>
</comment>
<dbReference type="EMBL" id="JAANIT010001659">
    <property type="protein sequence ID" value="KAG1539267.1"/>
    <property type="molecule type" value="Genomic_DNA"/>
</dbReference>
<organism evidence="2 3">
    <name type="scientific">Rhizopus oryzae</name>
    <name type="common">Mucormycosis agent</name>
    <name type="synonym">Rhizopus arrhizus var. delemar</name>
    <dbReference type="NCBI Taxonomy" id="64495"/>
    <lineage>
        <taxon>Eukaryota</taxon>
        <taxon>Fungi</taxon>
        <taxon>Fungi incertae sedis</taxon>
        <taxon>Mucoromycota</taxon>
        <taxon>Mucoromycotina</taxon>
        <taxon>Mucoromycetes</taxon>
        <taxon>Mucorales</taxon>
        <taxon>Mucorineae</taxon>
        <taxon>Rhizopodaceae</taxon>
        <taxon>Rhizopus</taxon>
    </lineage>
</organism>
<proteinExistence type="predicted"/>
<dbReference type="Proteomes" id="UP000717996">
    <property type="component" value="Unassembled WGS sequence"/>
</dbReference>
<protein>
    <recommendedName>
        <fullName evidence="1">Tc1-like transposase DDE domain-containing protein</fullName>
    </recommendedName>
</protein>
<dbReference type="InterPro" id="IPR036397">
    <property type="entry name" value="RNaseH_sf"/>
</dbReference>